<dbReference type="EMBL" id="JAUEPP010000001">
    <property type="protein sequence ID" value="KAK3356156.1"/>
    <property type="molecule type" value="Genomic_DNA"/>
</dbReference>
<keyword evidence="2" id="KW-1185">Reference proteome</keyword>
<name>A0AAE0JR36_9PEZI</name>
<evidence type="ECO:0000313" key="1">
    <source>
        <dbReference type="EMBL" id="KAK3356156.1"/>
    </source>
</evidence>
<reference evidence="1" key="2">
    <citation type="submission" date="2023-06" db="EMBL/GenBank/DDBJ databases">
        <authorList>
            <consortium name="Lawrence Berkeley National Laboratory"/>
            <person name="Haridas S."/>
            <person name="Hensen N."/>
            <person name="Bonometti L."/>
            <person name="Westerberg I."/>
            <person name="Brannstrom I.O."/>
            <person name="Guillou S."/>
            <person name="Cros-Aarteil S."/>
            <person name="Calhoun S."/>
            <person name="Kuo A."/>
            <person name="Mondo S."/>
            <person name="Pangilinan J."/>
            <person name="Riley R."/>
            <person name="Labutti K."/>
            <person name="Andreopoulos B."/>
            <person name="Lipzen A."/>
            <person name="Chen C."/>
            <person name="Yanf M."/>
            <person name="Daum C."/>
            <person name="Ng V."/>
            <person name="Clum A."/>
            <person name="Steindorff A."/>
            <person name="Ohm R."/>
            <person name="Martin F."/>
            <person name="Silar P."/>
            <person name="Natvig D."/>
            <person name="Lalanne C."/>
            <person name="Gautier V."/>
            <person name="Ament-Velasquez S.L."/>
            <person name="Kruys A."/>
            <person name="Hutchinson M.I."/>
            <person name="Powell A.J."/>
            <person name="Barry K."/>
            <person name="Miller A.N."/>
            <person name="Grigoriev I.V."/>
            <person name="Debuchy R."/>
            <person name="Gladieux P."/>
            <person name="Thoren M.H."/>
            <person name="Johannesson H."/>
        </authorList>
    </citation>
    <scope>NUCLEOTIDE SEQUENCE</scope>
    <source>
        <strain evidence="1">CBS 560.94</strain>
    </source>
</reference>
<dbReference type="RefSeq" id="XP_062687533.1">
    <property type="nucleotide sequence ID" value="XM_062826184.1"/>
</dbReference>
<dbReference type="Proteomes" id="UP001278500">
    <property type="component" value="Unassembled WGS sequence"/>
</dbReference>
<reference evidence="1" key="1">
    <citation type="journal article" date="2023" name="Mol. Phylogenet. Evol.">
        <title>Genome-scale phylogeny and comparative genomics of the fungal order Sordariales.</title>
        <authorList>
            <person name="Hensen N."/>
            <person name="Bonometti L."/>
            <person name="Westerberg I."/>
            <person name="Brannstrom I.O."/>
            <person name="Guillou S."/>
            <person name="Cros-Aarteil S."/>
            <person name="Calhoun S."/>
            <person name="Haridas S."/>
            <person name="Kuo A."/>
            <person name="Mondo S."/>
            <person name="Pangilinan J."/>
            <person name="Riley R."/>
            <person name="LaButti K."/>
            <person name="Andreopoulos B."/>
            <person name="Lipzen A."/>
            <person name="Chen C."/>
            <person name="Yan M."/>
            <person name="Daum C."/>
            <person name="Ng V."/>
            <person name="Clum A."/>
            <person name="Steindorff A."/>
            <person name="Ohm R.A."/>
            <person name="Martin F."/>
            <person name="Silar P."/>
            <person name="Natvig D.O."/>
            <person name="Lalanne C."/>
            <person name="Gautier V."/>
            <person name="Ament-Velasquez S.L."/>
            <person name="Kruys A."/>
            <person name="Hutchinson M.I."/>
            <person name="Powell A.J."/>
            <person name="Barry K."/>
            <person name="Miller A.N."/>
            <person name="Grigoriev I.V."/>
            <person name="Debuchy R."/>
            <person name="Gladieux P."/>
            <person name="Hiltunen Thoren M."/>
            <person name="Johannesson H."/>
        </authorList>
    </citation>
    <scope>NUCLEOTIDE SEQUENCE</scope>
    <source>
        <strain evidence="1">CBS 560.94</strain>
    </source>
</reference>
<accession>A0AAE0JR36</accession>
<dbReference type="AlphaFoldDB" id="A0AAE0JR36"/>
<sequence>MGISRQKIPSRSVLLPLPPFLSGTRLLLTPSPLRSGSPSKSTAQRPLHAGGVRSAPFFTIIFFKSVARRRCGGGGLPESRFPKEPPAVKTEPCANATLLLAC</sequence>
<proteinExistence type="predicted"/>
<comment type="caution">
    <text evidence="1">The sequence shown here is derived from an EMBL/GenBank/DDBJ whole genome shotgun (WGS) entry which is preliminary data.</text>
</comment>
<protein>
    <submittedName>
        <fullName evidence="1">Uncharacterized protein</fullName>
    </submittedName>
</protein>
<dbReference type="GeneID" id="87863338"/>
<evidence type="ECO:0000313" key="2">
    <source>
        <dbReference type="Proteomes" id="UP001278500"/>
    </source>
</evidence>
<gene>
    <name evidence="1" type="ORF">B0H65DRAFT_454171</name>
</gene>
<organism evidence="1 2">
    <name type="scientific">Neurospora tetraspora</name>
    <dbReference type="NCBI Taxonomy" id="94610"/>
    <lineage>
        <taxon>Eukaryota</taxon>
        <taxon>Fungi</taxon>
        <taxon>Dikarya</taxon>
        <taxon>Ascomycota</taxon>
        <taxon>Pezizomycotina</taxon>
        <taxon>Sordariomycetes</taxon>
        <taxon>Sordariomycetidae</taxon>
        <taxon>Sordariales</taxon>
        <taxon>Sordariaceae</taxon>
        <taxon>Neurospora</taxon>
    </lineage>
</organism>